<evidence type="ECO:0008006" key="4">
    <source>
        <dbReference type="Google" id="ProtNLM"/>
    </source>
</evidence>
<proteinExistence type="predicted"/>
<dbReference type="AlphaFoldDB" id="A0A6A6YW66"/>
<dbReference type="RefSeq" id="XP_033579723.1">
    <property type="nucleotide sequence ID" value="XM_033725310.1"/>
</dbReference>
<dbReference type="OrthoDB" id="3755005at2759"/>
<name>A0A6A6YW66_9PEZI</name>
<dbReference type="EMBL" id="MU003697">
    <property type="protein sequence ID" value="KAF2812759.1"/>
    <property type="molecule type" value="Genomic_DNA"/>
</dbReference>
<reference evidence="1 3" key="1">
    <citation type="journal article" date="2020" name="Stud. Mycol.">
        <title>101 Dothideomycetes genomes: a test case for predicting lifestyles and emergence of pathogens.</title>
        <authorList>
            <person name="Haridas S."/>
            <person name="Albert R."/>
            <person name="Binder M."/>
            <person name="Bloem J."/>
            <person name="Labutti K."/>
            <person name="Salamov A."/>
            <person name="Andreopoulos B."/>
            <person name="Baker S."/>
            <person name="Barry K."/>
            <person name="Bills G."/>
            <person name="Bluhm B."/>
            <person name="Cannon C."/>
            <person name="Castanera R."/>
            <person name="Culley D."/>
            <person name="Daum C."/>
            <person name="Ezra D."/>
            <person name="Gonzalez J."/>
            <person name="Henrissat B."/>
            <person name="Kuo A."/>
            <person name="Liang C."/>
            <person name="Lipzen A."/>
            <person name="Lutzoni F."/>
            <person name="Magnuson J."/>
            <person name="Mondo S."/>
            <person name="Nolan M."/>
            <person name="Ohm R."/>
            <person name="Pangilinan J."/>
            <person name="Park H.-J."/>
            <person name="Ramirez L."/>
            <person name="Alfaro M."/>
            <person name="Sun H."/>
            <person name="Tritt A."/>
            <person name="Yoshinaga Y."/>
            <person name="Zwiers L.-H."/>
            <person name="Turgeon B."/>
            <person name="Goodwin S."/>
            <person name="Spatafora J."/>
            <person name="Crous P."/>
            <person name="Grigoriev I."/>
        </authorList>
    </citation>
    <scope>NUCLEOTIDE SEQUENCE</scope>
    <source>
        <strain evidence="1 3">CBS 304.34</strain>
    </source>
</reference>
<accession>A0A6A6YW66</accession>
<evidence type="ECO:0000313" key="2">
    <source>
        <dbReference type="Proteomes" id="UP000504636"/>
    </source>
</evidence>
<dbReference type="Proteomes" id="UP000504636">
    <property type="component" value="Unplaced"/>
</dbReference>
<keyword evidence="2" id="KW-1185">Reference proteome</keyword>
<protein>
    <recommendedName>
        <fullName evidence="4">Tc1-like transposase DDE domain-containing protein</fullName>
    </recommendedName>
</protein>
<sequence>MIKRNRWSKKQAQRQSNRASEELRRTYLEVIGRYEPEDLIFLDESIFNEKTGWRRRHYHYLRPNFRTFGDFLTAAIERSRCDRFARKQFRHAAGGVYCAKEDIDRIRAELEAYERGETDNWVEA</sequence>
<evidence type="ECO:0000313" key="1">
    <source>
        <dbReference type="EMBL" id="KAF2812759.1"/>
    </source>
</evidence>
<reference evidence="3" key="3">
    <citation type="submission" date="2025-04" db="UniProtKB">
        <authorList>
            <consortium name="RefSeq"/>
        </authorList>
    </citation>
    <scope>IDENTIFICATION</scope>
    <source>
        <strain evidence="3">CBS 304.34</strain>
    </source>
</reference>
<gene>
    <name evidence="1 3" type="ORF">BDZ99DRAFT_518572</name>
</gene>
<reference evidence="3" key="2">
    <citation type="submission" date="2020-04" db="EMBL/GenBank/DDBJ databases">
        <authorList>
            <consortium name="NCBI Genome Project"/>
        </authorList>
    </citation>
    <scope>NUCLEOTIDE SEQUENCE</scope>
    <source>
        <strain evidence="3">CBS 304.34</strain>
    </source>
</reference>
<evidence type="ECO:0000313" key="3">
    <source>
        <dbReference type="RefSeq" id="XP_033579723.1"/>
    </source>
</evidence>
<organism evidence="1">
    <name type="scientific">Mytilinidion resinicola</name>
    <dbReference type="NCBI Taxonomy" id="574789"/>
    <lineage>
        <taxon>Eukaryota</taxon>
        <taxon>Fungi</taxon>
        <taxon>Dikarya</taxon>
        <taxon>Ascomycota</taxon>
        <taxon>Pezizomycotina</taxon>
        <taxon>Dothideomycetes</taxon>
        <taxon>Pleosporomycetidae</taxon>
        <taxon>Mytilinidiales</taxon>
        <taxon>Mytilinidiaceae</taxon>
        <taxon>Mytilinidion</taxon>
    </lineage>
</organism>
<dbReference type="GeneID" id="54466203"/>